<dbReference type="AlphaFoldDB" id="A0A2I0UKK2"/>
<sequence>MVRMHQALIFGNEQFWNRLKRKMQLPEDSGSTVGPQALGTKIQVDANTDPRQVKEELTKSAKSAGFGAKIHQRPDLLCLTTKCSKLWTAILGMCEGDVLLLRADILQVKSELLPDATTTMGLGMAVVNFMLTFGNLRT</sequence>
<evidence type="ECO:0000313" key="1">
    <source>
        <dbReference type="EMBL" id="PKU46576.1"/>
    </source>
</evidence>
<evidence type="ECO:0000313" key="2">
    <source>
        <dbReference type="Proteomes" id="UP000233556"/>
    </source>
</evidence>
<keyword evidence="2" id="KW-1185">Reference proteome</keyword>
<reference evidence="2" key="1">
    <citation type="submission" date="2017-11" db="EMBL/GenBank/DDBJ databases">
        <authorList>
            <person name="Lima N.C."/>
            <person name="Parody-Merino A.M."/>
            <person name="Battley P.F."/>
            <person name="Fidler A.E."/>
            <person name="Prosdocimi F."/>
        </authorList>
    </citation>
    <scope>NUCLEOTIDE SEQUENCE [LARGE SCALE GENOMIC DNA]</scope>
</reference>
<reference evidence="2" key="2">
    <citation type="submission" date="2017-12" db="EMBL/GenBank/DDBJ databases">
        <title>Genome sequence of the Bar-tailed Godwit (Limosa lapponica baueri).</title>
        <authorList>
            <person name="Lima N.C.B."/>
            <person name="Parody-Merino A.M."/>
            <person name="Battley P.F."/>
            <person name="Fidler A.E."/>
            <person name="Prosdocimi F."/>
        </authorList>
    </citation>
    <scope>NUCLEOTIDE SEQUENCE [LARGE SCALE GENOMIC DNA]</scope>
</reference>
<dbReference type="EMBL" id="KZ505705">
    <property type="protein sequence ID" value="PKU46576.1"/>
    <property type="molecule type" value="Genomic_DNA"/>
</dbReference>
<dbReference type="Proteomes" id="UP000233556">
    <property type="component" value="Unassembled WGS sequence"/>
</dbReference>
<protein>
    <submittedName>
        <fullName evidence="1">Uncharacterized protein</fullName>
    </submittedName>
</protein>
<proteinExistence type="predicted"/>
<accession>A0A2I0UKK2</accession>
<name>A0A2I0UKK2_LIMLA</name>
<organism evidence="1 2">
    <name type="scientific">Limosa lapponica baueri</name>
    <dbReference type="NCBI Taxonomy" id="1758121"/>
    <lineage>
        <taxon>Eukaryota</taxon>
        <taxon>Metazoa</taxon>
        <taxon>Chordata</taxon>
        <taxon>Craniata</taxon>
        <taxon>Vertebrata</taxon>
        <taxon>Euteleostomi</taxon>
        <taxon>Archelosauria</taxon>
        <taxon>Archosauria</taxon>
        <taxon>Dinosauria</taxon>
        <taxon>Saurischia</taxon>
        <taxon>Theropoda</taxon>
        <taxon>Coelurosauria</taxon>
        <taxon>Aves</taxon>
        <taxon>Neognathae</taxon>
        <taxon>Neoaves</taxon>
        <taxon>Charadriiformes</taxon>
        <taxon>Scolopacidae</taxon>
        <taxon>Limosa</taxon>
    </lineage>
</organism>
<gene>
    <name evidence="1" type="ORF">llap_3133</name>
</gene>